<dbReference type="InterPro" id="IPR036388">
    <property type="entry name" value="WH-like_DNA-bd_sf"/>
</dbReference>
<evidence type="ECO:0000256" key="3">
    <source>
        <dbReference type="ARBA" id="ARBA00023163"/>
    </source>
</evidence>
<dbReference type="PRINTS" id="PR00598">
    <property type="entry name" value="HTHMARR"/>
</dbReference>
<dbReference type="InterPro" id="IPR036390">
    <property type="entry name" value="WH_DNA-bd_sf"/>
</dbReference>
<protein>
    <submittedName>
        <fullName evidence="5">MarR family transcriptional regulator</fullName>
    </submittedName>
</protein>
<dbReference type="Pfam" id="PF01047">
    <property type="entry name" value="MarR"/>
    <property type="match status" value="1"/>
</dbReference>
<dbReference type="PANTHER" id="PTHR42756">
    <property type="entry name" value="TRANSCRIPTIONAL REGULATOR, MARR"/>
    <property type="match status" value="1"/>
</dbReference>
<dbReference type="EMBL" id="JARYZI010000003">
    <property type="protein sequence ID" value="MDH8677721.1"/>
    <property type="molecule type" value="Genomic_DNA"/>
</dbReference>
<evidence type="ECO:0000313" key="5">
    <source>
        <dbReference type="EMBL" id="MDH8677721.1"/>
    </source>
</evidence>
<proteinExistence type="predicted"/>
<comment type="caution">
    <text evidence="5">The sequence shown here is derived from an EMBL/GenBank/DDBJ whole genome shotgun (WGS) entry which is preliminary data.</text>
</comment>
<keyword evidence="2" id="KW-0238">DNA-binding</keyword>
<dbReference type="InterPro" id="IPR000835">
    <property type="entry name" value="HTH_MarR-typ"/>
</dbReference>
<name>A0ABT6NBD3_9FIRM</name>
<feature type="domain" description="HTH marR-type" evidence="4">
    <location>
        <begin position="1"/>
        <end position="144"/>
    </location>
</feature>
<dbReference type="PANTHER" id="PTHR42756:SF1">
    <property type="entry name" value="TRANSCRIPTIONAL REPRESSOR OF EMRAB OPERON"/>
    <property type="match status" value="1"/>
</dbReference>
<evidence type="ECO:0000256" key="1">
    <source>
        <dbReference type="ARBA" id="ARBA00023015"/>
    </source>
</evidence>
<dbReference type="RefSeq" id="WP_281093540.1">
    <property type="nucleotide sequence ID" value="NZ_JARYZI010000003.1"/>
</dbReference>
<reference evidence="5 6" key="1">
    <citation type="submission" date="2023-04" db="EMBL/GenBank/DDBJ databases">
        <title>Fusibacter bizertensis strain WBS, isolated from littoral bottom sediments of the Arctic seas - biochemical and genomic analysis.</title>
        <authorList>
            <person name="Brioukhanov A.L."/>
        </authorList>
    </citation>
    <scope>NUCLEOTIDE SEQUENCE [LARGE SCALE GENOMIC DNA]</scope>
    <source>
        <strain evidence="5 6">WBS</strain>
    </source>
</reference>
<dbReference type="SUPFAM" id="SSF46785">
    <property type="entry name" value="Winged helix' DNA-binding domain"/>
    <property type="match status" value="1"/>
</dbReference>
<sequence length="150" mass="17490">MKKLREEIVERILSDFLILIPLLNKKLLRENELYKLDDLYPSHVQILLLLSKNKQLTMSEISKEIHVINSNLTPLVDKLIKLGYLKRQPSKKDRRVVHISLTASGKKQVEKHKVYAVGFLEEQFEKLDEDKLKALEAHLNGINDILEIQL</sequence>
<dbReference type="Gene3D" id="1.10.10.10">
    <property type="entry name" value="Winged helix-like DNA-binding domain superfamily/Winged helix DNA-binding domain"/>
    <property type="match status" value="1"/>
</dbReference>
<dbReference type="SMART" id="SM00347">
    <property type="entry name" value="HTH_MARR"/>
    <property type="match status" value="1"/>
</dbReference>
<organism evidence="5 6">
    <name type="scientific">Fusibacter bizertensis</name>
    <dbReference type="NCBI Taxonomy" id="1488331"/>
    <lineage>
        <taxon>Bacteria</taxon>
        <taxon>Bacillati</taxon>
        <taxon>Bacillota</taxon>
        <taxon>Clostridia</taxon>
        <taxon>Eubacteriales</taxon>
        <taxon>Eubacteriales Family XII. Incertae Sedis</taxon>
        <taxon>Fusibacter</taxon>
    </lineage>
</organism>
<evidence type="ECO:0000259" key="4">
    <source>
        <dbReference type="PROSITE" id="PS50995"/>
    </source>
</evidence>
<dbReference type="Proteomes" id="UP001158045">
    <property type="component" value="Unassembled WGS sequence"/>
</dbReference>
<keyword evidence="3" id="KW-0804">Transcription</keyword>
<evidence type="ECO:0000313" key="6">
    <source>
        <dbReference type="Proteomes" id="UP001158045"/>
    </source>
</evidence>
<dbReference type="PROSITE" id="PS50995">
    <property type="entry name" value="HTH_MARR_2"/>
    <property type="match status" value="1"/>
</dbReference>
<keyword evidence="6" id="KW-1185">Reference proteome</keyword>
<keyword evidence="1" id="KW-0805">Transcription regulation</keyword>
<gene>
    <name evidence="5" type="ORF">QE109_06160</name>
</gene>
<evidence type="ECO:0000256" key="2">
    <source>
        <dbReference type="ARBA" id="ARBA00023125"/>
    </source>
</evidence>
<accession>A0ABT6NBD3</accession>